<gene>
    <name evidence="2" type="ORF">BBK91_012700</name>
    <name evidence="1" type="ORF">BBL17_011235</name>
</gene>
<proteinExistence type="predicted"/>
<dbReference type="AlphaFoldDB" id="A0ABD6H8J1"/>
<dbReference type="Proteomes" id="UP000179454">
    <property type="component" value="Unassembled WGS sequence"/>
</dbReference>
<dbReference type="Proteomes" id="UP000179536">
    <property type="component" value="Unassembled WGS sequence"/>
</dbReference>
<evidence type="ECO:0000313" key="3">
    <source>
        <dbReference type="Proteomes" id="UP000179454"/>
    </source>
</evidence>
<dbReference type="EMBL" id="MBFA02000007">
    <property type="protein sequence ID" value="MUP10731.1"/>
    <property type="molecule type" value="Genomic_DNA"/>
</dbReference>
<evidence type="ECO:0000313" key="2">
    <source>
        <dbReference type="EMBL" id="MUP10731.1"/>
    </source>
</evidence>
<organism evidence="2 4">
    <name type="scientific">Agrobacterium vitis</name>
    <name type="common">Rhizobium vitis</name>
    <dbReference type="NCBI Taxonomy" id="373"/>
    <lineage>
        <taxon>Bacteria</taxon>
        <taxon>Pseudomonadati</taxon>
        <taxon>Pseudomonadota</taxon>
        <taxon>Alphaproteobacteria</taxon>
        <taxon>Hyphomicrobiales</taxon>
        <taxon>Rhizobiaceae</taxon>
        <taxon>Rhizobium/Agrobacterium group</taxon>
        <taxon>Agrobacterium</taxon>
    </lineage>
</organism>
<evidence type="ECO:0008006" key="5">
    <source>
        <dbReference type="Google" id="ProtNLM"/>
    </source>
</evidence>
<reference evidence="3 4" key="1">
    <citation type="submission" date="2019-11" db="EMBL/GenBank/DDBJ databases">
        <title>Whole-genome sequencing of Allorhizobium vitis.</title>
        <authorList>
            <person name="Gan H.M."/>
            <person name="Savka M.A."/>
        </authorList>
    </citation>
    <scope>NUCLEOTIDE SEQUENCE [LARGE SCALE GENOMIC DNA]</scope>
    <source>
        <strain evidence="2 4">RF2/1</strain>
        <strain evidence="1 3">T1/7</strain>
    </source>
</reference>
<accession>A0ABD6H8J1</accession>
<evidence type="ECO:0000313" key="4">
    <source>
        <dbReference type="Proteomes" id="UP000179536"/>
    </source>
</evidence>
<dbReference type="SUPFAM" id="SSF51126">
    <property type="entry name" value="Pectin lyase-like"/>
    <property type="match status" value="1"/>
</dbReference>
<dbReference type="RefSeq" id="WP_015916573.1">
    <property type="nucleotide sequence ID" value="NZ_AP023279.1"/>
</dbReference>
<comment type="caution">
    <text evidence="2">The sequence shown here is derived from an EMBL/GenBank/DDBJ whole genome shotgun (WGS) entry which is preliminary data.</text>
</comment>
<evidence type="ECO:0000313" key="1">
    <source>
        <dbReference type="EMBL" id="MUO42355.1"/>
    </source>
</evidence>
<dbReference type="EMBL" id="MBFE02000006">
    <property type="protein sequence ID" value="MUO42355.1"/>
    <property type="molecule type" value="Genomic_DNA"/>
</dbReference>
<name>A0ABD6H8J1_AGRVI</name>
<dbReference type="InterPro" id="IPR011050">
    <property type="entry name" value="Pectin_lyase_fold/virulence"/>
</dbReference>
<sequence>MTDLGVRSPNVAATGLLDTIIGNRKGSSRLQSMTDLAKQLAGTSPINLLGNQAPLFKTYADLAASALASKISAWVYEDATAANNGIWRWTGTTWEWALPLPYSFLTAEDAGAGTANAVKATTTIPVSEEMFILVELFRATTGEPATISFNDGEALTIKTNRGTDASALASGMVMAGKIFGSTFRLITDEDVAVLVTQAETARDEAVQAKETAESLTIYTAGATGQIARPIVDKLRDILSSSDFATSAQAKAAAGNTKPIIASDGGLYAPAIGGGAFIRADAREIRLCADLDIKNDGTQDAVQALDDAITYSQARNIPVKPDGSFLMSSRYARSGNKSVRILGGGAPISEFIWPDTVVSPGLDLTFTDQIVTAYLQGIRMRTSGKGTGKGVKISQPVLASSLWRGPVIRDLEFVGVDVFSDCWDVLLDLENCWNSSVSGLYGFGRTLTAGETVIGTAGILTKNCTDSKFYDVGLHGFQTGANFGQDAGDDEGIIFTHFTILSSNTGIKYRTPAAEAGCQIAHGHINAYQVGVDLYAKHVGFIKNLDIYKISGSAADFRGIRLENCNGMQIDDITFGNTGASGLFWGVELASGSDHNKIKGLRRHTGASTIDNMVVFSGTSNDNNTIDDIRNAGNPAVAFATDKSNHLSNDFRNIRPAGEEAFAANAATPSVNSAIWGYFTTANTAATTITTFTNWFAGQTWTVLAKDANTTVAHGSTLLLKGAASVTMPNGGMMTFRAFAEGSVVREIWRSF</sequence>
<protein>
    <recommendedName>
        <fullName evidence="5">Pectate lyase superfamily protein domain-containing protein</fullName>
    </recommendedName>
</protein>
<keyword evidence="3" id="KW-1185">Reference proteome</keyword>